<dbReference type="EMBL" id="JABCKI010000003">
    <property type="protein sequence ID" value="KAG5654668.1"/>
    <property type="molecule type" value="Genomic_DNA"/>
</dbReference>
<feature type="domain" description="Manganese/iron superoxide dismutase C-terminal" evidence="3">
    <location>
        <begin position="324"/>
        <end position="366"/>
    </location>
</feature>
<evidence type="ECO:0000256" key="1">
    <source>
        <dbReference type="ARBA" id="ARBA00037226"/>
    </source>
</evidence>
<dbReference type="PANTHER" id="PTHR43595">
    <property type="entry name" value="37S RIBOSOMAL PROTEIN S26, MITOCHONDRIAL"/>
    <property type="match status" value="1"/>
</dbReference>
<dbReference type="GO" id="GO:0004784">
    <property type="term" value="F:superoxide dismutase activity"/>
    <property type="evidence" value="ECO:0007669"/>
    <property type="project" value="InterPro"/>
</dbReference>
<feature type="compositionally biased region" description="Pro residues" evidence="2">
    <location>
        <begin position="241"/>
        <end position="257"/>
    </location>
</feature>
<evidence type="ECO:0000259" key="3">
    <source>
        <dbReference type="Pfam" id="PF02777"/>
    </source>
</evidence>
<evidence type="ECO:0000313" key="4">
    <source>
        <dbReference type="EMBL" id="KAG5654668.1"/>
    </source>
</evidence>
<gene>
    <name evidence="4" type="ORF">H0H81_009917</name>
</gene>
<reference evidence="4" key="1">
    <citation type="submission" date="2021-02" db="EMBL/GenBank/DDBJ databases">
        <authorList>
            <person name="Nieuwenhuis M."/>
            <person name="Van De Peppel L.J.J."/>
        </authorList>
    </citation>
    <scope>NUCLEOTIDE SEQUENCE</scope>
    <source>
        <strain evidence="4">D49</strain>
    </source>
</reference>
<dbReference type="GO" id="GO:0046872">
    <property type="term" value="F:metal ion binding"/>
    <property type="evidence" value="ECO:0007669"/>
    <property type="project" value="InterPro"/>
</dbReference>
<reference evidence="4" key="2">
    <citation type="submission" date="2021-10" db="EMBL/GenBank/DDBJ databases">
        <title>Phylogenomics reveals ancestral predisposition of the termite-cultivated fungus Termitomyces towards a domesticated lifestyle.</title>
        <authorList>
            <person name="Auxier B."/>
            <person name="Grum-Grzhimaylo A."/>
            <person name="Cardenas M.E."/>
            <person name="Lodge J.D."/>
            <person name="Laessoe T."/>
            <person name="Pedersen O."/>
            <person name="Smith M.E."/>
            <person name="Kuyper T.W."/>
            <person name="Franco-Molano E.A."/>
            <person name="Baroni T.J."/>
            <person name="Aanen D.K."/>
        </authorList>
    </citation>
    <scope>NUCLEOTIDE SEQUENCE</scope>
    <source>
        <strain evidence="4">D49</strain>
    </source>
</reference>
<sequence>MSNFGLRLATSSASRTPSSVSRLKSRWGTRNLHKRIPLPYPIEGGLGQFLPPAALKTVAVDYQEGLLKRLDEEVRGTPEEHASVAQTVLNTAPHRERTLAFNYASLALNNSFFLDQLKPPPSNIEESPNHQEEISKHLTTAIRLQYGSLVQLKSAFSAAVMGMFTNGWVWFVTDKNGNTGIIPTFGPGTLLIRSRTYMGHSKSVVLGPDLTQIDYTHPLDPLSSISKDPSDVLLDEIEPLRPQPPSSPVPKATPPGVSPKSPASGVSGKQSPASSPLHPRFLHSTALRASLDQVSREKNSLWIGESEPRGDPKTKTEMLNIGEVLHPLFCLSVNEHAWMSAGYGVWGKEEWLKQFWSVLNWEKVSQSYGEFYKENHL</sequence>
<proteinExistence type="predicted"/>
<keyword evidence="5" id="KW-1185">Reference proteome</keyword>
<dbReference type="GO" id="GO:0005737">
    <property type="term" value="C:cytoplasm"/>
    <property type="evidence" value="ECO:0007669"/>
    <property type="project" value="TreeGrafter"/>
</dbReference>
<dbReference type="AlphaFoldDB" id="A0A9P7GR03"/>
<feature type="region of interest" description="Disordered" evidence="2">
    <location>
        <begin position="237"/>
        <end position="279"/>
    </location>
</feature>
<comment type="caution">
    <text evidence="4">The sequence shown here is derived from an EMBL/GenBank/DDBJ whole genome shotgun (WGS) entry which is preliminary data.</text>
</comment>
<dbReference type="PANTHER" id="PTHR43595:SF2">
    <property type="entry name" value="SMALL RIBOSOMAL SUBUNIT PROTEIN MS42"/>
    <property type="match status" value="1"/>
</dbReference>
<dbReference type="InterPro" id="IPR036324">
    <property type="entry name" value="Mn/Fe_SOD_N_sf"/>
</dbReference>
<organism evidence="4 5">
    <name type="scientific">Sphagnurus paluster</name>
    <dbReference type="NCBI Taxonomy" id="117069"/>
    <lineage>
        <taxon>Eukaryota</taxon>
        <taxon>Fungi</taxon>
        <taxon>Dikarya</taxon>
        <taxon>Basidiomycota</taxon>
        <taxon>Agaricomycotina</taxon>
        <taxon>Agaricomycetes</taxon>
        <taxon>Agaricomycetidae</taxon>
        <taxon>Agaricales</taxon>
        <taxon>Tricholomatineae</taxon>
        <taxon>Lyophyllaceae</taxon>
        <taxon>Sphagnurus</taxon>
    </lineage>
</organism>
<protein>
    <recommendedName>
        <fullName evidence="3">Manganese/iron superoxide dismutase C-terminal domain-containing protein</fullName>
    </recommendedName>
</protein>
<dbReference type="InterPro" id="IPR036314">
    <property type="entry name" value="SOD_C_sf"/>
</dbReference>
<feature type="domain" description="Manganese/iron superoxide dismutase C-terminal" evidence="3">
    <location>
        <begin position="136"/>
        <end position="184"/>
    </location>
</feature>
<dbReference type="SUPFAM" id="SSF46609">
    <property type="entry name" value="Fe,Mn superoxide dismutase (SOD), N-terminal domain"/>
    <property type="match status" value="1"/>
</dbReference>
<evidence type="ECO:0000313" key="5">
    <source>
        <dbReference type="Proteomes" id="UP000717328"/>
    </source>
</evidence>
<dbReference type="Gene3D" id="3.55.40.20">
    <property type="entry name" value="Iron/manganese superoxide dismutase, C-terminal domain"/>
    <property type="match status" value="2"/>
</dbReference>
<accession>A0A9P7GR03</accession>
<evidence type="ECO:0000256" key="2">
    <source>
        <dbReference type="SAM" id="MobiDB-lite"/>
    </source>
</evidence>
<name>A0A9P7GR03_9AGAR</name>
<dbReference type="SUPFAM" id="SSF54719">
    <property type="entry name" value="Fe,Mn superoxide dismutase (SOD), C-terminal domain"/>
    <property type="match status" value="1"/>
</dbReference>
<dbReference type="InterPro" id="IPR019832">
    <property type="entry name" value="Mn/Fe_SOD_C"/>
</dbReference>
<dbReference type="OrthoDB" id="275227at2759"/>
<dbReference type="Pfam" id="PF02777">
    <property type="entry name" value="Sod_Fe_C"/>
    <property type="match status" value="2"/>
</dbReference>
<dbReference type="Proteomes" id="UP000717328">
    <property type="component" value="Unassembled WGS sequence"/>
</dbReference>
<comment type="function">
    <text evidence="1">Component of the mitochondrial ribosome (mitoribosome), a dedicated translation machinery responsible for the synthesis of mitochondrial genome-encoded proteins, including at least some of the essential transmembrane subunits of the mitochondrial respiratory chain. The mitoribosomes are attached to the mitochondrial inner membrane and translation products are cotranslationally integrated into the membrane.</text>
</comment>